<keyword evidence="6 9" id="KW-0479">Metal-binding</keyword>
<feature type="binding site" evidence="9">
    <location>
        <position position="500"/>
    </location>
    <ligand>
        <name>Mg(2+)</name>
        <dbReference type="ChEBI" id="CHEBI:18420"/>
    </ligand>
</feature>
<comment type="cofactor">
    <cofactor evidence="1 9">
        <name>Ni(2+)</name>
        <dbReference type="ChEBI" id="CHEBI:49786"/>
    </cofactor>
</comment>
<evidence type="ECO:0008006" key="13">
    <source>
        <dbReference type="Google" id="ProtNLM"/>
    </source>
</evidence>
<evidence type="ECO:0000256" key="6">
    <source>
        <dbReference type="ARBA" id="ARBA00022723"/>
    </source>
</evidence>
<dbReference type="SUPFAM" id="SSF56762">
    <property type="entry name" value="HydB/Nqo4-like"/>
    <property type="match status" value="1"/>
</dbReference>
<feature type="binding site" evidence="9">
    <location>
        <position position="63"/>
    </location>
    <ligand>
        <name>Fe cation</name>
        <dbReference type="ChEBI" id="CHEBI:24875"/>
    </ligand>
</feature>
<sequence length="500" mass="54310">MAKIVLDPLTRIEGHLRIETRIAGGQVAEAWSKGEMFRGFEALLQGRDPLDAPVITQRICGVCPISHAISSCKAIESACGLRVPANGLYLRNLILGANYLQSHILHFYHLSALDFVKVEALLGYTGRDPVLVDLKNWAESEIRTNRVLPVAPFLPKLPGDYAADPQWNLGALANYVEALEIRQEAHRMAALLGGKMPHAATLVPGGVTCVADAAVLEDFRARLRRVRRFIERCYIPDVLQAARLYPSYADIGRGPARFLSYGVFDEGASTWMPAGTVNGKGHEPLNLALIHEDTTSGFYRGNHKSHPKDAAAPIPQPDKPRAYSWLKAPRYNGLSYEVGPLARLVVAAAAGERSISQSLSALLRETGLREEQLPSTLGRHAARALEAQLLAARMEQWLDAMQPGAPAIVPYKNRDAGSGVGLVEAPRGALGHWITLKAGRIGSYQCVVPSTWNFSPRDAEQNPGPVESALVGTPVNEAYQGLEVARVVRAFDPCIACAVH</sequence>
<keyword evidence="9" id="KW-0460">Magnesium</keyword>
<dbReference type="PANTHER" id="PTHR42958:SF2">
    <property type="entry name" value="UPTAKE HYDROGENASE LARGE SUBUNIT"/>
    <property type="match status" value="1"/>
</dbReference>
<dbReference type="PANTHER" id="PTHR42958">
    <property type="entry name" value="HYDROGENASE-2 LARGE CHAIN"/>
    <property type="match status" value="1"/>
</dbReference>
<keyword evidence="5 9" id="KW-0533">Nickel</keyword>
<feature type="binding site" evidence="9">
    <location>
        <position position="41"/>
    </location>
    <ligand>
        <name>Mg(2+)</name>
        <dbReference type="ChEBI" id="CHEBI:18420"/>
    </ligand>
</feature>
<comment type="cofactor">
    <cofactor evidence="9">
        <name>Fe cation</name>
        <dbReference type="ChEBI" id="CHEBI:24875"/>
    </cofactor>
</comment>
<evidence type="ECO:0000256" key="10">
    <source>
        <dbReference type="RuleBase" id="RU003896"/>
    </source>
</evidence>
<evidence type="ECO:0000256" key="2">
    <source>
        <dbReference type="ARBA" id="ARBA00004418"/>
    </source>
</evidence>
<dbReference type="PROSITE" id="PS00508">
    <property type="entry name" value="NI_HGENASE_L_2"/>
    <property type="match status" value="1"/>
</dbReference>
<dbReference type="FunFam" id="1.10.645.10:FF:000002">
    <property type="entry name" value="Hydrogenase 2 large subunit"/>
    <property type="match status" value="1"/>
</dbReference>
<dbReference type="GO" id="GO:0016151">
    <property type="term" value="F:nickel cation binding"/>
    <property type="evidence" value="ECO:0007669"/>
    <property type="project" value="InterPro"/>
</dbReference>
<protein>
    <recommendedName>
        <fullName evidence="13">Iron hydrogenase</fullName>
    </recommendedName>
</protein>
<evidence type="ECO:0000256" key="9">
    <source>
        <dbReference type="PIRSR" id="PIRSR601501-1"/>
    </source>
</evidence>
<proteinExistence type="inferred from homology"/>
<comment type="caution">
    <text evidence="11">The sequence shown here is derived from an EMBL/GenBank/DDBJ whole genome shotgun (WGS) entry which is preliminary data.</text>
</comment>
<keyword evidence="12" id="KW-1185">Reference proteome</keyword>
<dbReference type="InterPro" id="IPR001501">
    <property type="entry name" value="Ni-dep_hyd_lsu"/>
</dbReference>
<feature type="binding site" evidence="9">
    <location>
        <position position="63"/>
    </location>
    <ligand>
        <name>Ni(2+)</name>
        <dbReference type="ChEBI" id="CHEBI:49786"/>
    </ligand>
</feature>
<comment type="similarity">
    <text evidence="3 10">Belongs to the [NiFe]/[NiFeSe] hydrogenase large subunit family.</text>
</comment>
<feature type="binding site" evidence="9">
    <location>
        <position position="494"/>
    </location>
    <ligand>
        <name>Ni(2+)</name>
        <dbReference type="ChEBI" id="CHEBI:49786"/>
    </ligand>
</feature>
<evidence type="ECO:0000256" key="4">
    <source>
        <dbReference type="ARBA" id="ARBA00011771"/>
    </source>
</evidence>
<dbReference type="Pfam" id="PF00374">
    <property type="entry name" value="NiFeSe_Hases"/>
    <property type="match status" value="1"/>
</dbReference>
<comment type="subcellular location">
    <subcellularLocation>
        <location evidence="2">Periplasm</location>
    </subcellularLocation>
</comment>
<feature type="binding site" evidence="9">
    <location>
        <position position="497"/>
    </location>
    <ligand>
        <name>Fe cation</name>
        <dbReference type="ChEBI" id="CHEBI:24875"/>
    </ligand>
</feature>
<evidence type="ECO:0000256" key="3">
    <source>
        <dbReference type="ARBA" id="ARBA00009292"/>
    </source>
</evidence>
<accession>A0A0C2EBK6</accession>
<dbReference type="InterPro" id="IPR050867">
    <property type="entry name" value="NiFe/NiFeSe_hydrgnase_LSU"/>
</dbReference>
<keyword evidence="8 10" id="KW-0560">Oxidoreductase</keyword>
<dbReference type="PROSITE" id="PS00507">
    <property type="entry name" value="NI_HGENASE_L_1"/>
    <property type="match status" value="1"/>
</dbReference>
<dbReference type="GO" id="GO:0008901">
    <property type="term" value="F:ferredoxin hydrogenase activity"/>
    <property type="evidence" value="ECO:0007669"/>
    <property type="project" value="InterPro"/>
</dbReference>
<dbReference type="InterPro" id="IPR018194">
    <property type="entry name" value="Ni-dep_hyd_lsu_Ni_BS"/>
</dbReference>
<evidence type="ECO:0000256" key="7">
    <source>
        <dbReference type="ARBA" id="ARBA00022764"/>
    </source>
</evidence>
<name>A0A0C2EBK6_9BACT</name>
<evidence type="ECO:0000313" key="12">
    <source>
        <dbReference type="Proteomes" id="UP000035068"/>
    </source>
</evidence>
<dbReference type="GO" id="GO:0042597">
    <property type="term" value="C:periplasmic space"/>
    <property type="evidence" value="ECO:0007669"/>
    <property type="project" value="UniProtKB-SubCell"/>
</dbReference>
<organism evidence="11 12">
    <name type="scientific">Geoalkalibacter ferrihydriticus DSM 17813</name>
    <dbReference type="NCBI Taxonomy" id="1121915"/>
    <lineage>
        <taxon>Bacteria</taxon>
        <taxon>Pseudomonadati</taxon>
        <taxon>Thermodesulfobacteriota</taxon>
        <taxon>Desulfuromonadia</taxon>
        <taxon>Desulfuromonadales</taxon>
        <taxon>Geoalkalibacteraceae</taxon>
        <taxon>Geoalkalibacter</taxon>
    </lineage>
</organism>
<keyword evidence="9" id="KW-0408">Iron</keyword>
<dbReference type="InterPro" id="IPR029014">
    <property type="entry name" value="NiFe-Hase_large"/>
</dbReference>
<dbReference type="AlphaFoldDB" id="A0A0C2EBK6"/>
<dbReference type="Proteomes" id="UP000035068">
    <property type="component" value="Unassembled WGS sequence"/>
</dbReference>
<dbReference type="EMBL" id="JWJD01000006">
    <property type="protein sequence ID" value="KIH75963.1"/>
    <property type="molecule type" value="Genomic_DNA"/>
</dbReference>
<evidence type="ECO:0000256" key="1">
    <source>
        <dbReference type="ARBA" id="ARBA00001967"/>
    </source>
</evidence>
<evidence type="ECO:0000256" key="8">
    <source>
        <dbReference type="ARBA" id="ARBA00023002"/>
    </source>
</evidence>
<reference evidence="11 12" key="1">
    <citation type="submission" date="2014-12" db="EMBL/GenBank/DDBJ databases">
        <title>Genomes of Geoalkalibacter ferrihydriticus and Geoalkalibacter subterraneus, two haloalkaliphilic metal-reducing members of the Geobacteraceae.</title>
        <authorList>
            <person name="Badalamenti J.P."/>
            <person name="Torres C.I."/>
            <person name="Krajmalnik-Brown R."/>
            <person name="Bond D.R."/>
        </authorList>
    </citation>
    <scope>NUCLEOTIDE SEQUENCE [LARGE SCALE GENOMIC DNA]</scope>
    <source>
        <strain evidence="11 12">DSM 17813</strain>
    </source>
</reference>
<feature type="binding site" evidence="9">
    <location>
        <position position="60"/>
    </location>
    <ligand>
        <name>Ni(2+)</name>
        <dbReference type="ChEBI" id="CHEBI:49786"/>
    </ligand>
</feature>
<gene>
    <name evidence="11" type="ORF">GFER_13725</name>
</gene>
<comment type="subunit">
    <text evidence="4">Heterodimer of a large and a small subunit.</text>
</comment>
<dbReference type="RefSeq" id="WP_040100309.1">
    <property type="nucleotide sequence ID" value="NZ_JWJD01000006.1"/>
</dbReference>
<keyword evidence="7" id="KW-0574">Periplasm</keyword>
<evidence type="ECO:0000313" key="11">
    <source>
        <dbReference type="EMBL" id="KIH75963.1"/>
    </source>
</evidence>
<dbReference type="Gene3D" id="1.10.645.10">
    <property type="entry name" value="Cytochrome-c3 Hydrogenase, chain B"/>
    <property type="match status" value="1"/>
</dbReference>
<evidence type="ECO:0000256" key="5">
    <source>
        <dbReference type="ARBA" id="ARBA00022596"/>
    </source>
</evidence>